<keyword evidence="2" id="KW-1185">Reference proteome</keyword>
<name>A0A016TRJ1_9BILA</name>
<evidence type="ECO:0000313" key="2">
    <source>
        <dbReference type="Proteomes" id="UP000024635"/>
    </source>
</evidence>
<accession>A0A016TRJ1</accession>
<proteinExistence type="predicted"/>
<dbReference type="Proteomes" id="UP000024635">
    <property type="component" value="Unassembled WGS sequence"/>
</dbReference>
<gene>
    <name evidence="1" type="primary">Acey_s0083.g1668</name>
    <name evidence="1" type="ORF">Y032_0083g1668</name>
</gene>
<sequence length="97" mass="11080">MDLRSPRVNVLEHPKLSLVCSGLNRFTRGNLHDASRPGDWSPKPTTIRVTGYHVNCVMLRYAGSRPCSVNLGRKHHWNYPDYSCRHYTVYPSSARAP</sequence>
<reference evidence="2" key="1">
    <citation type="journal article" date="2015" name="Nat. Genet.">
        <title>The genome and transcriptome of the zoonotic hookworm Ancylostoma ceylanicum identify infection-specific gene families.</title>
        <authorList>
            <person name="Schwarz E.M."/>
            <person name="Hu Y."/>
            <person name="Antoshechkin I."/>
            <person name="Miller M.M."/>
            <person name="Sternberg P.W."/>
            <person name="Aroian R.V."/>
        </authorList>
    </citation>
    <scope>NUCLEOTIDE SEQUENCE</scope>
    <source>
        <strain evidence="2">HY135</strain>
    </source>
</reference>
<dbReference type="EMBL" id="JARK01001419">
    <property type="protein sequence ID" value="EYC05262.1"/>
    <property type="molecule type" value="Genomic_DNA"/>
</dbReference>
<evidence type="ECO:0000313" key="1">
    <source>
        <dbReference type="EMBL" id="EYC05262.1"/>
    </source>
</evidence>
<dbReference type="AlphaFoldDB" id="A0A016TRJ1"/>
<protein>
    <submittedName>
        <fullName evidence="1">Uncharacterized protein</fullName>
    </submittedName>
</protein>
<comment type="caution">
    <text evidence="1">The sequence shown here is derived from an EMBL/GenBank/DDBJ whole genome shotgun (WGS) entry which is preliminary data.</text>
</comment>
<organism evidence="1 2">
    <name type="scientific">Ancylostoma ceylanicum</name>
    <dbReference type="NCBI Taxonomy" id="53326"/>
    <lineage>
        <taxon>Eukaryota</taxon>
        <taxon>Metazoa</taxon>
        <taxon>Ecdysozoa</taxon>
        <taxon>Nematoda</taxon>
        <taxon>Chromadorea</taxon>
        <taxon>Rhabditida</taxon>
        <taxon>Rhabditina</taxon>
        <taxon>Rhabditomorpha</taxon>
        <taxon>Strongyloidea</taxon>
        <taxon>Ancylostomatidae</taxon>
        <taxon>Ancylostomatinae</taxon>
        <taxon>Ancylostoma</taxon>
    </lineage>
</organism>